<dbReference type="AlphaFoldDB" id="A0A2L1UZ87"/>
<dbReference type="RefSeq" id="WP_104925575.1">
    <property type="nucleotide sequence ID" value="NZ_CP019065.1"/>
</dbReference>
<name>A0A2L1UZ87_9GAMM</name>
<protein>
    <recommendedName>
        <fullName evidence="1">2Fe-2S ferredoxin-type domain-containing protein</fullName>
    </recommendedName>
</protein>
<feature type="domain" description="2Fe-2S ferredoxin-type" evidence="1">
    <location>
        <begin position="142"/>
        <end position="224"/>
    </location>
</feature>
<keyword evidence="3" id="KW-1185">Reference proteome</keyword>
<evidence type="ECO:0000259" key="1">
    <source>
        <dbReference type="PROSITE" id="PS51085"/>
    </source>
</evidence>
<dbReference type="GO" id="GO:0051536">
    <property type="term" value="F:iron-sulfur cluster binding"/>
    <property type="evidence" value="ECO:0007669"/>
    <property type="project" value="InterPro"/>
</dbReference>
<dbReference type="PROSITE" id="PS51085">
    <property type="entry name" value="2FE2S_FER_2"/>
    <property type="match status" value="1"/>
</dbReference>
<dbReference type="OrthoDB" id="9806195at2"/>
<dbReference type="EMBL" id="CP019065">
    <property type="protein sequence ID" value="AVF38256.1"/>
    <property type="molecule type" value="Genomic_DNA"/>
</dbReference>
<reference evidence="3" key="1">
    <citation type="submission" date="2017-01" db="EMBL/GenBank/DDBJ databases">
        <title>Genome sequence of Rouxiella sp. ERMR1:05.</title>
        <authorList>
            <person name="Kumar R."/>
            <person name="Singh D."/>
            <person name="Kumar S."/>
        </authorList>
    </citation>
    <scope>NUCLEOTIDE SEQUENCE [LARGE SCALE GENOMIC DNA]</scope>
    <source>
        <strain evidence="3">ERMR1:05</strain>
        <plasmid evidence="3">unnamed3</plasmid>
    </source>
</reference>
<dbReference type="CDD" id="cd00207">
    <property type="entry name" value="fer2"/>
    <property type="match status" value="1"/>
</dbReference>
<geneLocation type="plasmid" evidence="2 3">
    <name>unnamed3</name>
</geneLocation>
<dbReference type="InterPro" id="IPR012675">
    <property type="entry name" value="Beta-grasp_dom_sf"/>
</dbReference>
<organism evidence="2 3">
    <name type="scientific">Rahnella sikkimica</name>
    <dbReference type="NCBI Taxonomy" id="1805933"/>
    <lineage>
        <taxon>Bacteria</taxon>
        <taxon>Pseudomonadati</taxon>
        <taxon>Pseudomonadota</taxon>
        <taxon>Gammaproteobacteria</taxon>
        <taxon>Enterobacterales</taxon>
        <taxon>Yersiniaceae</taxon>
        <taxon>Rahnella</taxon>
    </lineage>
</organism>
<dbReference type="InterPro" id="IPR036010">
    <property type="entry name" value="2Fe-2S_ferredoxin-like_sf"/>
</dbReference>
<keyword evidence="2" id="KW-0614">Plasmid</keyword>
<dbReference type="InterPro" id="IPR001041">
    <property type="entry name" value="2Fe-2S_ferredoxin-type"/>
</dbReference>
<dbReference type="Pfam" id="PF00111">
    <property type="entry name" value="Fer2"/>
    <property type="match status" value="1"/>
</dbReference>
<accession>A0A2L1UZ87</accession>
<dbReference type="Gene3D" id="3.10.20.30">
    <property type="match status" value="1"/>
</dbReference>
<proteinExistence type="predicted"/>
<dbReference type="KEGG" id="rox:BV494_25610"/>
<dbReference type="Proteomes" id="UP000239197">
    <property type="component" value="Plasmid unnamed3"/>
</dbReference>
<gene>
    <name evidence="2" type="ORF">BV494_25610</name>
</gene>
<sequence length="224" mass="25590">MDQKKLLVKGAFLQNDSVIAVSKIMVSRFDPHGYNKECSVFELKFNDEERNTSLSLEFVNLYETCYMRDAIYTGEKWSADSLLMSISISFYMTGYEKYIIIGSYLFEDISSIFKCNSNYPELTLVESEYNGSKAYNIVYSREKIRVTHQDNIFSISPENTILDCAIENEIELKHMCKAGICMKCRKKIISGACMTTSSSEESNMIKTQHLLTCNYKALTSLVIG</sequence>
<evidence type="ECO:0000313" key="2">
    <source>
        <dbReference type="EMBL" id="AVF38256.1"/>
    </source>
</evidence>
<evidence type="ECO:0000313" key="3">
    <source>
        <dbReference type="Proteomes" id="UP000239197"/>
    </source>
</evidence>
<dbReference type="SUPFAM" id="SSF54292">
    <property type="entry name" value="2Fe-2S ferredoxin-like"/>
    <property type="match status" value="1"/>
</dbReference>